<reference evidence="1" key="1">
    <citation type="submission" date="2023-04" db="EMBL/GenBank/DDBJ databases">
        <title>Draft Genome sequencing of Naganishia species isolated from polar environments using Oxford Nanopore Technology.</title>
        <authorList>
            <person name="Leo P."/>
            <person name="Venkateswaran K."/>
        </authorList>
    </citation>
    <scope>NUCLEOTIDE SEQUENCE</scope>
    <source>
        <strain evidence="1">MNA-CCFEE 5262</strain>
    </source>
</reference>
<comment type="caution">
    <text evidence="1">The sequence shown here is derived from an EMBL/GenBank/DDBJ whole genome shotgun (WGS) entry which is preliminary data.</text>
</comment>
<keyword evidence="2" id="KW-1185">Reference proteome</keyword>
<protein>
    <submittedName>
        <fullName evidence="1">Uncharacterized protein</fullName>
    </submittedName>
</protein>
<organism evidence="1 2">
    <name type="scientific">Naganishia adeliensis</name>
    <dbReference type="NCBI Taxonomy" id="92952"/>
    <lineage>
        <taxon>Eukaryota</taxon>
        <taxon>Fungi</taxon>
        <taxon>Dikarya</taxon>
        <taxon>Basidiomycota</taxon>
        <taxon>Agaricomycotina</taxon>
        <taxon>Tremellomycetes</taxon>
        <taxon>Filobasidiales</taxon>
        <taxon>Filobasidiaceae</taxon>
        <taxon>Naganishia</taxon>
    </lineage>
</organism>
<dbReference type="Proteomes" id="UP001230649">
    <property type="component" value="Unassembled WGS sequence"/>
</dbReference>
<evidence type="ECO:0000313" key="1">
    <source>
        <dbReference type="EMBL" id="KAJ9104076.1"/>
    </source>
</evidence>
<accession>A0ACC2VY71</accession>
<evidence type="ECO:0000313" key="2">
    <source>
        <dbReference type="Proteomes" id="UP001230649"/>
    </source>
</evidence>
<name>A0ACC2VY71_9TREE</name>
<sequence>MANNMNPGAFQFIPGQGFVPSQAGQPQQQPQQGAPGYNPYAQEQGGYPGGYAGHNQGQPYGQQGGYGGYQGQQGYGQQGYGQQGYAQGGPFQPRPQQPFQPRQAQQFGEEQPASSAGPAKTVSLSIGGGGAPVPKSNEPRKVISLGAKKPETTPAATKPATAAPAKSMSISIGGKKVAAEAAPTSTTSTRTSTPAPAAKKEEKKEEKAAEPAADWEEAEPVAPVALASEVEKPAEAKPQVKVASGTTNFTRASAKSDADAIAKEAATAADEDTLKELYGGDIVDPNDIVFIGHVDAGKSTMGGQLLYLCGMVDKRTMEKLEKEAKEAGRESWYLSWALDSTPQERAKGKTVEVGRAYFETDVRRYTILDAPGHKTYVPSMISGAAQADVAVLVISARKGEFETGFERGGQTREHAMLVKNNGINKLIVVVNKMDEPTVQWSQERFDEVQTKITPYLKQVGFNPKTDLTFIPVSAYAGQNIKDRVDKKVAPWYTGPSLLEHLDNFPITDRKVNAPFMLPVSEKYNEMGAMVVGKAETGRVKKGDSLLLMPNKASVEVAGVYDEQGEELPIAYCGDNVRIRLKGVNDEDVSPGFVLTSAIKPIRVATSFEAQLAIVDTKNIVAAGYSCILHLHTLAEEVTITALPHYFDKKTGRKSRKPAQFAKKGMRVIAVIQTSAPICIEKYADYPMLGRFTLRDEGKTVAIGKVTKVLDNQSNETPNIGDLSLTEKDTANAA</sequence>
<dbReference type="EMBL" id="JASBWS010000056">
    <property type="protein sequence ID" value="KAJ9104076.1"/>
    <property type="molecule type" value="Genomic_DNA"/>
</dbReference>
<gene>
    <name evidence="1" type="ORF">QFC20_004653</name>
</gene>
<proteinExistence type="predicted"/>